<gene>
    <name evidence="2" type="ORF">EIN_467970</name>
</gene>
<proteinExistence type="predicted"/>
<evidence type="ECO:0000313" key="2">
    <source>
        <dbReference type="EMBL" id="ELP83683.1"/>
    </source>
</evidence>
<dbReference type="VEuPathDB" id="AmoebaDB:EIN_467970"/>
<reference evidence="2 3" key="1">
    <citation type="submission" date="2012-10" db="EMBL/GenBank/DDBJ databases">
        <authorList>
            <person name="Zafar N."/>
            <person name="Inman J."/>
            <person name="Hall N."/>
            <person name="Lorenzi H."/>
            <person name="Caler E."/>
        </authorList>
    </citation>
    <scope>NUCLEOTIDE SEQUENCE [LARGE SCALE GENOMIC DNA]</scope>
    <source>
        <strain evidence="2 3">IP1</strain>
    </source>
</reference>
<name>A0A0A1TWH1_ENTIV</name>
<dbReference type="OrthoDB" id="29893at2759"/>
<feature type="transmembrane region" description="Helical" evidence="1">
    <location>
        <begin position="221"/>
        <end position="248"/>
    </location>
</feature>
<evidence type="ECO:0000313" key="3">
    <source>
        <dbReference type="Proteomes" id="UP000014680"/>
    </source>
</evidence>
<feature type="transmembrane region" description="Helical" evidence="1">
    <location>
        <begin position="397"/>
        <end position="420"/>
    </location>
</feature>
<dbReference type="AlphaFoldDB" id="A0A0A1TWH1"/>
<dbReference type="RefSeq" id="XP_004183029.1">
    <property type="nucleotide sequence ID" value="XM_004182981.1"/>
</dbReference>
<accession>A0A0A1TWH1</accession>
<keyword evidence="1" id="KW-0812">Transmembrane</keyword>
<feature type="transmembrane region" description="Helical" evidence="1">
    <location>
        <begin position="176"/>
        <end position="201"/>
    </location>
</feature>
<dbReference type="EMBL" id="KB207240">
    <property type="protein sequence ID" value="ELP83683.1"/>
    <property type="molecule type" value="Genomic_DNA"/>
</dbReference>
<keyword evidence="1" id="KW-1133">Transmembrane helix</keyword>
<feature type="transmembrane region" description="Helical" evidence="1">
    <location>
        <begin position="66"/>
        <end position="92"/>
    </location>
</feature>
<feature type="transmembrane region" description="Helical" evidence="1">
    <location>
        <begin position="99"/>
        <end position="123"/>
    </location>
</feature>
<feature type="transmembrane region" description="Helical" evidence="1">
    <location>
        <begin position="129"/>
        <end position="148"/>
    </location>
</feature>
<dbReference type="Proteomes" id="UP000014680">
    <property type="component" value="Unassembled WGS sequence"/>
</dbReference>
<organism evidence="2 3">
    <name type="scientific">Entamoeba invadens IP1</name>
    <dbReference type="NCBI Taxonomy" id="370355"/>
    <lineage>
        <taxon>Eukaryota</taxon>
        <taxon>Amoebozoa</taxon>
        <taxon>Evosea</taxon>
        <taxon>Archamoebae</taxon>
        <taxon>Mastigamoebida</taxon>
        <taxon>Entamoebidae</taxon>
        <taxon>Entamoeba</taxon>
    </lineage>
</organism>
<keyword evidence="1" id="KW-0472">Membrane</keyword>
<feature type="transmembrane region" description="Helical" evidence="1">
    <location>
        <begin position="365"/>
        <end position="385"/>
    </location>
</feature>
<evidence type="ECO:0000256" key="1">
    <source>
        <dbReference type="SAM" id="Phobius"/>
    </source>
</evidence>
<protein>
    <submittedName>
        <fullName evidence="2">Uncharacterized protein</fullName>
    </submittedName>
</protein>
<dbReference type="KEGG" id="eiv:EIN_467970"/>
<sequence>MEIPLPEEAFNKSSYYKIDRMNDRKGFATVICLFAYIVFFTTLGFIKDPHNVFVDTTRKTWVSGDIFSYVHFPFLVTSVVLSLPIFFAIFLLQCVLPTAVIYLNSLISILSTALVVPILLFYLGMNNGLSHYPIELLICLVVALFHIYKSVTNFKINWTVTSIVFNATFSMIFKSIIVLLPSLVIITIFGIGTLIVFRSIVALNLVWYPRPSPPFALASSVMLLMLSNVFSNSLQAIVSMFMSATVAFKLHENKGLNFFEALLKTLSLRLGSASFAIERSLINKCVSVCNVLLKTPLSKTKFGMKLAKFVSEQTSRQERITPFIFVGYYGHTYIHSSCGLDEKIKQSSMSGIVTEFHMREMVDSITRSTICIVMPVIMFFSYMMYGGSVSYFSLLSYFALSQVLNLFGAFVLSVGEIIVFDSIEQLAEGSILGNFSGLIQTLSENMPLGGFNRVN</sequence>
<dbReference type="GeneID" id="14882628"/>
<keyword evidence="3" id="KW-1185">Reference proteome</keyword>
<dbReference type="OMA" id="TICIVMP"/>
<feature type="transmembrane region" description="Helical" evidence="1">
    <location>
        <begin position="26"/>
        <end position="46"/>
    </location>
</feature>